<organism evidence="3">
    <name type="scientific">Haemonchus placei</name>
    <name type="common">Barber's pole worm</name>
    <dbReference type="NCBI Taxonomy" id="6290"/>
    <lineage>
        <taxon>Eukaryota</taxon>
        <taxon>Metazoa</taxon>
        <taxon>Ecdysozoa</taxon>
        <taxon>Nematoda</taxon>
        <taxon>Chromadorea</taxon>
        <taxon>Rhabditida</taxon>
        <taxon>Rhabditina</taxon>
        <taxon>Rhabditomorpha</taxon>
        <taxon>Strongyloidea</taxon>
        <taxon>Trichostrongylidae</taxon>
        <taxon>Haemonchus</taxon>
    </lineage>
</organism>
<dbReference type="PANTHER" id="PTHR46238">
    <property type="entry name" value="REVERSE TRANSCRIPTASE DOMAIN-CONTAINING PROTEIN"/>
    <property type="match status" value="1"/>
</dbReference>
<protein>
    <submittedName>
        <fullName evidence="3">HTH_48 domain-containing protein</fullName>
    </submittedName>
</protein>
<dbReference type="WBParaSite" id="HPLM_0000873601-mRNA-1">
    <property type="protein sequence ID" value="HPLM_0000873601-mRNA-1"/>
    <property type="gene ID" value="HPLM_0000873601"/>
</dbReference>
<accession>A0A0N4WDR3</accession>
<dbReference type="PANTHER" id="PTHR46238:SF8">
    <property type="entry name" value="ENDONUCLEASE_EXONUCLEASE_PHOSPHATASE DOMAIN-CONTAINING PROTEIN"/>
    <property type="match status" value="1"/>
</dbReference>
<dbReference type="STRING" id="6290.A0A0N4WDR3"/>
<proteinExistence type="predicted"/>
<dbReference type="EMBL" id="UZAF01016919">
    <property type="protein sequence ID" value="VDO35670.1"/>
    <property type="molecule type" value="Genomic_DNA"/>
</dbReference>
<dbReference type="Proteomes" id="UP000268014">
    <property type="component" value="Unassembled WGS sequence"/>
</dbReference>
<name>A0A0N4WDR3_HAEPC</name>
<sequence>MGMLKWACGWMRVDRIRNEGVMAAMQRAPVQLKTREQCLRWFGHVLSRPQNHPVRVAMEFEAHSKRPRGAPKKRWRNVIKKDLVEVKIMTEDAVDR</sequence>
<dbReference type="OMA" id="KIMTEDA"/>
<dbReference type="AlphaFoldDB" id="A0A0N4WDR3"/>
<dbReference type="OrthoDB" id="5794356at2759"/>
<evidence type="ECO:0000313" key="3">
    <source>
        <dbReference type="WBParaSite" id="HPLM_0000873601-mRNA-1"/>
    </source>
</evidence>
<evidence type="ECO:0000313" key="1">
    <source>
        <dbReference type="EMBL" id="VDO35670.1"/>
    </source>
</evidence>
<keyword evidence="2" id="KW-1185">Reference proteome</keyword>
<reference evidence="1 2" key="2">
    <citation type="submission" date="2018-11" db="EMBL/GenBank/DDBJ databases">
        <authorList>
            <consortium name="Pathogen Informatics"/>
        </authorList>
    </citation>
    <scope>NUCLEOTIDE SEQUENCE [LARGE SCALE GENOMIC DNA]</scope>
    <source>
        <strain evidence="1 2">MHpl1</strain>
    </source>
</reference>
<evidence type="ECO:0000313" key="2">
    <source>
        <dbReference type="Proteomes" id="UP000268014"/>
    </source>
</evidence>
<reference evidence="3" key="1">
    <citation type="submission" date="2017-02" db="UniProtKB">
        <authorList>
            <consortium name="WormBaseParasite"/>
        </authorList>
    </citation>
    <scope>IDENTIFICATION</scope>
</reference>
<gene>
    <name evidence="1" type="ORF">HPLM_LOCUS8728</name>
</gene>